<proteinExistence type="predicted"/>
<geneLocation type="plasmid" evidence="2"/>
<name>A0A024ELV2_9PSED</name>
<organism evidence="1 2">
    <name type="scientific">Pseudomonas mandelii JR-1</name>
    <dbReference type="NCBI Taxonomy" id="1147786"/>
    <lineage>
        <taxon>Bacteria</taxon>
        <taxon>Pseudomonadati</taxon>
        <taxon>Pseudomonadota</taxon>
        <taxon>Gammaproteobacteria</taxon>
        <taxon>Pseudomonadales</taxon>
        <taxon>Pseudomonadaceae</taxon>
        <taxon>Pseudomonas</taxon>
    </lineage>
</organism>
<evidence type="ECO:0000313" key="1">
    <source>
        <dbReference type="EMBL" id="AHZ73722.1"/>
    </source>
</evidence>
<dbReference type="EMBL" id="CP005961">
    <property type="protein sequence ID" value="AHZ73722.1"/>
    <property type="molecule type" value="Genomic_DNA"/>
</dbReference>
<gene>
    <name evidence="1" type="ORF">OU5_P0470</name>
</gene>
<evidence type="ECO:0000313" key="2">
    <source>
        <dbReference type="Proteomes" id="UP000026913"/>
    </source>
</evidence>
<dbReference type="KEGG" id="pman:OU5_P0470"/>
<reference evidence="1 2" key="1">
    <citation type="journal article" date="2012" name="J. Bacteriol.">
        <title>Genome sequence of cold-adapted Pseudomonas mandelii strain JR-1.</title>
        <authorList>
            <person name="Jang S.H."/>
            <person name="Kim J."/>
            <person name="Kim J."/>
            <person name="Hong S."/>
            <person name="Lee C."/>
        </authorList>
    </citation>
    <scope>NUCLEOTIDE SEQUENCE [LARGE SCALE GENOMIC DNA]</scope>
    <source>
        <strain evidence="1 2">JR-1</strain>
        <plasmid evidence="2">Plasmid</plasmid>
    </source>
</reference>
<dbReference type="AlphaFoldDB" id="A0A024ELV2"/>
<protein>
    <submittedName>
        <fullName evidence="1">Uncharacterized protein</fullName>
    </submittedName>
</protein>
<accession>A0A024ELV2</accession>
<sequence>MAWSKDLSVALRRQRKLAGVTSTSITLQGFMTPHRGHGSAPSRSCIMNNLHAWISHTNDGRAIVFLSATKRVGDIPNASEAIAGSVFEAFKASFRDYSAGLLSAQVPVNATHLGCVIDGDVDISACLMFLVKAGLKNYWVANFGRFTRLSALWLHIQGCLGYSAGEFHVVHDEYMRAVMANHSNLDALAPQVLVILNDGNPVQVQTFGLPDITKITVVNQLHQDDVTSEEPLDLLRLSFANGQVVESVKDVTPEVQAVKSVKDLAVLA</sequence>
<dbReference type="Proteomes" id="UP000026913">
    <property type="component" value="Plasmid unnamed"/>
</dbReference>
<dbReference type="HOGENOM" id="CLU_1037729_0_0_6"/>
<keyword evidence="1" id="KW-0614">Plasmid</keyword>